<evidence type="ECO:0008006" key="4">
    <source>
        <dbReference type="Google" id="ProtNLM"/>
    </source>
</evidence>
<dbReference type="Proteomes" id="UP001174936">
    <property type="component" value="Unassembled WGS sequence"/>
</dbReference>
<evidence type="ECO:0000256" key="1">
    <source>
        <dbReference type="SAM" id="MobiDB-lite"/>
    </source>
</evidence>
<keyword evidence="3" id="KW-1185">Reference proteome</keyword>
<sequence length="378" mass="43035">MDALTRWMPEMSRSTKPYDIDVVKHRNEILEVATLPLDDLYKIDKYRLRIPPLSSVTNKGDESRPHASRAGPPSVAHTPVLPPTADLGRLDRVPLELQLDIIKCLDIHSSMQFKQVNRQASRVVDAMIEYRLSTTYAQDALRDIKSLGLTDYVRFADLARAMYSIPCSSQDECGHVGSHLYLPTMQRICRQCGDKSTDFAMVALKKETSEDSPGPSGIQLTVGVPGKKFDFCGFSVLKEMDGMVACADLNYLLGFTADGHDSDRWAILETWYAKNPWYGPMTYHFQRCLRLTASVTLPHLDRNGDPDHGIRCRGCRDTLNVYFQEKHRRMNEETTEEAELSHRLMFLAAKSYLRDGFLDHFKWCPGAQKLWKARQKAN</sequence>
<dbReference type="EMBL" id="JAULSV010000006">
    <property type="protein sequence ID" value="KAK0642108.1"/>
    <property type="molecule type" value="Genomic_DNA"/>
</dbReference>
<dbReference type="AlphaFoldDB" id="A0AA39XXL2"/>
<evidence type="ECO:0000313" key="3">
    <source>
        <dbReference type="Proteomes" id="UP001174936"/>
    </source>
</evidence>
<gene>
    <name evidence="2" type="ORF">B0T16DRAFT_449376</name>
</gene>
<name>A0AA39XXL2_9PEZI</name>
<protein>
    <recommendedName>
        <fullName evidence="4">F-box domain-containing protein</fullName>
    </recommendedName>
</protein>
<accession>A0AA39XXL2</accession>
<comment type="caution">
    <text evidence="2">The sequence shown here is derived from an EMBL/GenBank/DDBJ whole genome shotgun (WGS) entry which is preliminary data.</text>
</comment>
<evidence type="ECO:0000313" key="2">
    <source>
        <dbReference type="EMBL" id="KAK0642108.1"/>
    </source>
</evidence>
<proteinExistence type="predicted"/>
<feature type="region of interest" description="Disordered" evidence="1">
    <location>
        <begin position="54"/>
        <end position="83"/>
    </location>
</feature>
<reference evidence="2" key="1">
    <citation type="submission" date="2023-06" db="EMBL/GenBank/DDBJ databases">
        <title>Genome-scale phylogeny and comparative genomics of the fungal order Sordariales.</title>
        <authorList>
            <consortium name="Lawrence Berkeley National Laboratory"/>
            <person name="Hensen N."/>
            <person name="Bonometti L."/>
            <person name="Westerberg I."/>
            <person name="Brannstrom I.O."/>
            <person name="Guillou S."/>
            <person name="Cros-Aarteil S."/>
            <person name="Calhoun S."/>
            <person name="Haridas S."/>
            <person name="Kuo A."/>
            <person name="Mondo S."/>
            <person name="Pangilinan J."/>
            <person name="Riley R."/>
            <person name="Labutti K."/>
            <person name="Andreopoulos B."/>
            <person name="Lipzen A."/>
            <person name="Chen C."/>
            <person name="Yanf M."/>
            <person name="Daum C."/>
            <person name="Ng V."/>
            <person name="Clum A."/>
            <person name="Steindorff A."/>
            <person name="Ohm R."/>
            <person name="Martin F."/>
            <person name="Silar P."/>
            <person name="Natvig D."/>
            <person name="Lalanne C."/>
            <person name="Gautier V."/>
            <person name="Ament-Velasquez S.L."/>
            <person name="Kruys A."/>
            <person name="Hutchinson M.I."/>
            <person name="Powell A.J."/>
            <person name="Barry K."/>
            <person name="Miller A.N."/>
            <person name="Grigoriev I.V."/>
            <person name="Debuchy R."/>
            <person name="Gladieux P."/>
            <person name="Thoren M.H."/>
            <person name="Johannesson H."/>
        </authorList>
    </citation>
    <scope>NUCLEOTIDE SEQUENCE</scope>
    <source>
        <strain evidence="2">SMH2532-1</strain>
    </source>
</reference>
<organism evidence="2 3">
    <name type="scientific">Cercophora newfieldiana</name>
    <dbReference type="NCBI Taxonomy" id="92897"/>
    <lineage>
        <taxon>Eukaryota</taxon>
        <taxon>Fungi</taxon>
        <taxon>Dikarya</taxon>
        <taxon>Ascomycota</taxon>
        <taxon>Pezizomycotina</taxon>
        <taxon>Sordariomycetes</taxon>
        <taxon>Sordariomycetidae</taxon>
        <taxon>Sordariales</taxon>
        <taxon>Lasiosphaeriaceae</taxon>
        <taxon>Cercophora</taxon>
    </lineage>
</organism>